<protein>
    <recommendedName>
        <fullName evidence="4">HTH psq-type domain-containing protein</fullName>
    </recommendedName>
</protein>
<reference evidence="2 3" key="1">
    <citation type="submission" date="2018-04" db="EMBL/GenBank/DDBJ databases">
        <title>Sphingobacterium sp. M46 Genome.</title>
        <authorList>
            <person name="Cheng J."/>
            <person name="Li Y."/>
        </authorList>
    </citation>
    <scope>NUCLEOTIDE SEQUENCE [LARGE SCALE GENOMIC DNA]</scope>
    <source>
        <strain evidence="2 3">M46</strain>
    </source>
</reference>
<dbReference type="EMBL" id="QCXX01000001">
    <property type="protein sequence ID" value="PUV26491.1"/>
    <property type="molecule type" value="Genomic_DNA"/>
</dbReference>
<keyword evidence="3" id="KW-1185">Reference proteome</keyword>
<dbReference type="AlphaFoldDB" id="A0A363P0P5"/>
<comment type="caution">
    <text evidence="2">The sequence shown here is derived from an EMBL/GenBank/DDBJ whole genome shotgun (WGS) entry which is preliminary data.</text>
</comment>
<proteinExistence type="predicted"/>
<sequence length="79" mass="8883">MKTKTDDKNPEPKKIRLQLAISEIMNGYLLLDEAVAKYDVPASSIIQGLKKIQKLKKEAARPNQQESQIIKPTPPKNAK</sequence>
<organism evidence="2 3">
    <name type="scientific">Sphingobacterium athyrii</name>
    <dbReference type="NCBI Taxonomy" id="2152717"/>
    <lineage>
        <taxon>Bacteria</taxon>
        <taxon>Pseudomonadati</taxon>
        <taxon>Bacteroidota</taxon>
        <taxon>Sphingobacteriia</taxon>
        <taxon>Sphingobacteriales</taxon>
        <taxon>Sphingobacteriaceae</taxon>
        <taxon>Sphingobacterium</taxon>
    </lineage>
</organism>
<dbReference type="Proteomes" id="UP000250831">
    <property type="component" value="Unassembled WGS sequence"/>
</dbReference>
<evidence type="ECO:0008006" key="4">
    <source>
        <dbReference type="Google" id="ProtNLM"/>
    </source>
</evidence>
<evidence type="ECO:0000313" key="2">
    <source>
        <dbReference type="EMBL" id="PUV26491.1"/>
    </source>
</evidence>
<name>A0A363P0P5_9SPHI</name>
<gene>
    <name evidence="2" type="ORF">DCO56_06010</name>
</gene>
<evidence type="ECO:0000256" key="1">
    <source>
        <dbReference type="SAM" id="MobiDB-lite"/>
    </source>
</evidence>
<evidence type="ECO:0000313" key="3">
    <source>
        <dbReference type="Proteomes" id="UP000250831"/>
    </source>
</evidence>
<feature type="region of interest" description="Disordered" evidence="1">
    <location>
        <begin position="57"/>
        <end position="79"/>
    </location>
</feature>
<accession>A0A363P0P5</accession>